<accession>A0A9K3MYU9</accession>
<dbReference type="Proteomes" id="UP000215914">
    <property type="component" value="Unassembled WGS sequence"/>
</dbReference>
<comment type="caution">
    <text evidence="1">The sequence shown here is derived from an EMBL/GenBank/DDBJ whole genome shotgun (WGS) entry which is preliminary data.</text>
</comment>
<sequence>MFLHFRIFESVNKTVGIYTNWELSNTSKPPVILYSFWRTLESHYTSTRTHKVSCVIIRMKPI</sequence>
<protein>
    <submittedName>
        <fullName evidence="1">Uncharacterized protein</fullName>
    </submittedName>
</protein>
<reference evidence="1" key="1">
    <citation type="journal article" date="2017" name="Nature">
        <title>The sunflower genome provides insights into oil metabolism, flowering and Asterid evolution.</title>
        <authorList>
            <person name="Badouin H."/>
            <person name="Gouzy J."/>
            <person name="Grassa C.J."/>
            <person name="Murat F."/>
            <person name="Staton S.E."/>
            <person name="Cottret L."/>
            <person name="Lelandais-Briere C."/>
            <person name="Owens G.L."/>
            <person name="Carrere S."/>
            <person name="Mayjonade B."/>
            <person name="Legrand L."/>
            <person name="Gill N."/>
            <person name="Kane N.C."/>
            <person name="Bowers J.E."/>
            <person name="Hubner S."/>
            <person name="Bellec A."/>
            <person name="Berard A."/>
            <person name="Berges H."/>
            <person name="Blanchet N."/>
            <person name="Boniface M.C."/>
            <person name="Brunel D."/>
            <person name="Catrice O."/>
            <person name="Chaidir N."/>
            <person name="Claudel C."/>
            <person name="Donnadieu C."/>
            <person name="Faraut T."/>
            <person name="Fievet G."/>
            <person name="Helmstetter N."/>
            <person name="King M."/>
            <person name="Knapp S.J."/>
            <person name="Lai Z."/>
            <person name="Le Paslier M.C."/>
            <person name="Lippi Y."/>
            <person name="Lorenzon L."/>
            <person name="Mandel J.R."/>
            <person name="Marage G."/>
            <person name="Marchand G."/>
            <person name="Marquand E."/>
            <person name="Bret-Mestries E."/>
            <person name="Morien E."/>
            <person name="Nambeesan S."/>
            <person name="Nguyen T."/>
            <person name="Pegot-Espagnet P."/>
            <person name="Pouilly N."/>
            <person name="Raftis F."/>
            <person name="Sallet E."/>
            <person name="Schiex T."/>
            <person name="Thomas J."/>
            <person name="Vandecasteele C."/>
            <person name="Vares D."/>
            <person name="Vear F."/>
            <person name="Vautrin S."/>
            <person name="Crespi M."/>
            <person name="Mangin B."/>
            <person name="Burke J.M."/>
            <person name="Salse J."/>
            <person name="Munos S."/>
            <person name="Vincourt P."/>
            <person name="Rieseberg L.H."/>
            <person name="Langlade N.B."/>
        </authorList>
    </citation>
    <scope>NUCLEOTIDE SEQUENCE</scope>
    <source>
        <tissue evidence="1">Leaves</tissue>
    </source>
</reference>
<dbReference type="EMBL" id="MNCJ02000326">
    <property type="protein sequence ID" value="KAF5780725.1"/>
    <property type="molecule type" value="Genomic_DNA"/>
</dbReference>
<reference evidence="1" key="2">
    <citation type="submission" date="2020-06" db="EMBL/GenBank/DDBJ databases">
        <title>Helianthus annuus Genome sequencing and assembly Release 2.</title>
        <authorList>
            <person name="Gouzy J."/>
            <person name="Langlade N."/>
            <person name="Munos S."/>
        </authorList>
    </citation>
    <scope>NUCLEOTIDE SEQUENCE</scope>
    <source>
        <tissue evidence="1">Leaves</tissue>
    </source>
</reference>
<proteinExistence type="predicted"/>
<organism evidence="1 2">
    <name type="scientific">Helianthus annuus</name>
    <name type="common">Common sunflower</name>
    <dbReference type="NCBI Taxonomy" id="4232"/>
    <lineage>
        <taxon>Eukaryota</taxon>
        <taxon>Viridiplantae</taxon>
        <taxon>Streptophyta</taxon>
        <taxon>Embryophyta</taxon>
        <taxon>Tracheophyta</taxon>
        <taxon>Spermatophyta</taxon>
        <taxon>Magnoliopsida</taxon>
        <taxon>eudicotyledons</taxon>
        <taxon>Gunneridae</taxon>
        <taxon>Pentapetalae</taxon>
        <taxon>asterids</taxon>
        <taxon>campanulids</taxon>
        <taxon>Asterales</taxon>
        <taxon>Asteraceae</taxon>
        <taxon>Asteroideae</taxon>
        <taxon>Heliantheae alliance</taxon>
        <taxon>Heliantheae</taxon>
        <taxon>Helianthus</taxon>
    </lineage>
</organism>
<gene>
    <name evidence="1" type="ORF">HanXRQr2_Chr11g0475271</name>
</gene>
<name>A0A9K3MYU9_HELAN</name>
<keyword evidence="2" id="KW-1185">Reference proteome</keyword>
<evidence type="ECO:0000313" key="1">
    <source>
        <dbReference type="EMBL" id="KAF5780725.1"/>
    </source>
</evidence>
<evidence type="ECO:0000313" key="2">
    <source>
        <dbReference type="Proteomes" id="UP000215914"/>
    </source>
</evidence>
<dbReference type="AlphaFoldDB" id="A0A9K3MYU9"/>
<dbReference type="Gramene" id="mRNA:HanXRQr2_Chr11g0475271">
    <property type="protein sequence ID" value="mRNA:HanXRQr2_Chr11g0475271"/>
    <property type="gene ID" value="HanXRQr2_Chr11g0475271"/>
</dbReference>